<protein>
    <submittedName>
        <fullName evidence="1">Uncharacterized protein</fullName>
    </submittedName>
</protein>
<sequence length="72" mass="8786">MFGLIVNGQEQKELQYLIKREMDEILFDLEDHRISNVVKNSMEERYKILFSLLQRVAPKEEYISYIRSKKYK</sequence>
<dbReference type="RefSeq" id="WP_343797400.1">
    <property type="nucleotide sequence ID" value="NZ_BAAADJ010000013.1"/>
</dbReference>
<dbReference type="EMBL" id="BAAADJ010000013">
    <property type="protein sequence ID" value="GAA0323666.1"/>
    <property type="molecule type" value="Genomic_DNA"/>
</dbReference>
<comment type="caution">
    <text evidence="1">The sequence shown here is derived from an EMBL/GenBank/DDBJ whole genome shotgun (WGS) entry which is preliminary data.</text>
</comment>
<dbReference type="Proteomes" id="UP001500782">
    <property type="component" value="Unassembled WGS sequence"/>
</dbReference>
<accession>A0ABP3FT51</accession>
<evidence type="ECO:0000313" key="1">
    <source>
        <dbReference type="EMBL" id="GAA0323666.1"/>
    </source>
</evidence>
<name>A0ABP3FT51_9BACI</name>
<organism evidence="1 2">
    <name type="scientific">Bacillus carboniphilus</name>
    <dbReference type="NCBI Taxonomy" id="86663"/>
    <lineage>
        <taxon>Bacteria</taxon>
        <taxon>Bacillati</taxon>
        <taxon>Bacillota</taxon>
        <taxon>Bacilli</taxon>
        <taxon>Bacillales</taxon>
        <taxon>Bacillaceae</taxon>
        <taxon>Bacillus</taxon>
    </lineage>
</organism>
<keyword evidence="2" id="KW-1185">Reference proteome</keyword>
<reference evidence="2" key="1">
    <citation type="journal article" date="2019" name="Int. J. Syst. Evol. Microbiol.">
        <title>The Global Catalogue of Microorganisms (GCM) 10K type strain sequencing project: providing services to taxonomists for standard genome sequencing and annotation.</title>
        <authorList>
            <consortium name="The Broad Institute Genomics Platform"/>
            <consortium name="The Broad Institute Genome Sequencing Center for Infectious Disease"/>
            <person name="Wu L."/>
            <person name="Ma J."/>
        </authorList>
    </citation>
    <scope>NUCLEOTIDE SEQUENCE [LARGE SCALE GENOMIC DNA]</scope>
    <source>
        <strain evidence="2">JCM 9731</strain>
    </source>
</reference>
<evidence type="ECO:0000313" key="2">
    <source>
        <dbReference type="Proteomes" id="UP001500782"/>
    </source>
</evidence>
<proteinExistence type="predicted"/>
<gene>
    <name evidence="1" type="ORF">GCM10008967_12740</name>
</gene>